<sequence>MPVQTDGDRLQRLCAATLILHLCAACARRTSPEADATAASSPDAGATAAPSPEADAAAAPSPTWPADNPPGDEITPVYGKAEGAPEPLAARLCDALHALPARRKAACCGGAAGFHAAAECARALSLAVRTRAVTLSTDEVGRCVEAMERSLDGCDWVSPLAAPVPPACEGIVQGALDEGARCRSSLECAGGLRCDGAGPTDAGTCRAPRAVGPCGLSVDALASVTRQTRYAEAHPECHGHCAGRACADDVPLGGRCEAHAACGRGRRCVDARCSEAALPPAGAACIGGLCAAGARCVDGRCAAPKAEGEACTRDGECRSACVRRGRGAAAGGACGMRCAAP</sequence>
<evidence type="ECO:0000256" key="1">
    <source>
        <dbReference type="SAM" id="MobiDB-lite"/>
    </source>
</evidence>
<protein>
    <submittedName>
        <fullName evidence="2">Uncharacterized protein</fullName>
    </submittedName>
</protein>
<dbReference type="Proteomes" id="UP001217485">
    <property type="component" value="Unassembled WGS sequence"/>
</dbReference>
<reference evidence="2 3" key="1">
    <citation type="submission" date="2023-01" db="EMBL/GenBank/DDBJ databases">
        <title>Minimal conservation of predation-associated metabolite biosynthetic gene clusters underscores biosynthetic potential of Myxococcota including descriptions for ten novel species: Archangium lansinium sp. nov., Myxococcus landrumus sp. nov., Nannocystis bai.</title>
        <authorList>
            <person name="Ahearne A."/>
            <person name="Stevens C."/>
            <person name="Dowd S."/>
        </authorList>
    </citation>
    <scope>NUCLEOTIDE SEQUENCE [LARGE SCALE GENOMIC DNA]</scope>
    <source>
        <strain evidence="2 3">WIWO2</strain>
    </source>
</reference>
<accession>A0ABT5CE22</accession>
<proteinExistence type="predicted"/>
<evidence type="ECO:0000313" key="3">
    <source>
        <dbReference type="Proteomes" id="UP001217485"/>
    </source>
</evidence>
<gene>
    <name evidence="2" type="ORF">POL72_43615</name>
</gene>
<feature type="region of interest" description="Disordered" evidence="1">
    <location>
        <begin position="35"/>
        <end position="80"/>
    </location>
</feature>
<evidence type="ECO:0000313" key="2">
    <source>
        <dbReference type="EMBL" id="MDC0684684.1"/>
    </source>
</evidence>
<organism evidence="2 3">
    <name type="scientific">Sorangium atrum</name>
    <dbReference type="NCBI Taxonomy" id="2995308"/>
    <lineage>
        <taxon>Bacteria</taxon>
        <taxon>Pseudomonadati</taxon>
        <taxon>Myxococcota</taxon>
        <taxon>Polyangia</taxon>
        <taxon>Polyangiales</taxon>
        <taxon>Polyangiaceae</taxon>
        <taxon>Sorangium</taxon>
    </lineage>
</organism>
<dbReference type="RefSeq" id="WP_272102812.1">
    <property type="nucleotide sequence ID" value="NZ_JAQNDK010000005.1"/>
</dbReference>
<comment type="caution">
    <text evidence="2">The sequence shown here is derived from an EMBL/GenBank/DDBJ whole genome shotgun (WGS) entry which is preliminary data.</text>
</comment>
<keyword evidence="3" id="KW-1185">Reference proteome</keyword>
<feature type="compositionally biased region" description="Low complexity" evidence="1">
    <location>
        <begin position="35"/>
        <end position="66"/>
    </location>
</feature>
<name>A0ABT5CE22_9BACT</name>
<dbReference type="EMBL" id="JAQNDK010000005">
    <property type="protein sequence ID" value="MDC0684684.1"/>
    <property type="molecule type" value="Genomic_DNA"/>
</dbReference>